<evidence type="ECO:0000313" key="3">
    <source>
        <dbReference type="Proteomes" id="UP000281094"/>
    </source>
</evidence>
<dbReference type="RefSeq" id="WP_121645599.1">
    <property type="nucleotide sequence ID" value="NZ_RCWN01000001.1"/>
</dbReference>
<protein>
    <recommendedName>
        <fullName evidence="1">Phytase-like domain-containing protein</fullName>
    </recommendedName>
</protein>
<organism evidence="2 3">
    <name type="scientific">Notoacmeibacter ruber</name>
    <dbReference type="NCBI Taxonomy" id="2670375"/>
    <lineage>
        <taxon>Bacteria</taxon>
        <taxon>Pseudomonadati</taxon>
        <taxon>Pseudomonadota</taxon>
        <taxon>Alphaproteobacteria</taxon>
        <taxon>Hyphomicrobiales</taxon>
        <taxon>Notoacmeibacteraceae</taxon>
        <taxon>Notoacmeibacter</taxon>
    </lineage>
</organism>
<feature type="domain" description="Phytase-like" evidence="1">
    <location>
        <begin position="65"/>
        <end position="316"/>
    </location>
</feature>
<evidence type="ECO:0000313" key="2">
    <source>
        <dbReference type="EMBL" id="RLQ88633.1"/>
    </source>
</evidence>
<reference evidence="2 3" key="1">
    <citation type="submission" date="2018-10" db="EMBL/GenBank/DDBJ databases">
        <title>Notoacmeibacter sp. M2BS9Y-3-1, whole genome shotgun sequence.</title>
        <authorList>
            <person name="Tuo L."/>
        </authorList>
    </citation>
    <scope>NUCLEOTIDE SEQUENCE [LARGE SCALE GENOMIC DNA]</scope>
    <source>
        <strain evidence="2 3">M2BS9Y-3-1</strain>
    </source>
</reference>
<name>A0A3L7JD83_9HYPH</name>
<dbReference type="Pfam" id="PF13449">
    <property type="entry name" value="Phytase-like"/>
    <property type="match status" value="1"/>
</dbReference>
<accession>A0A3L7JD83</accession>
<dbReference type="EMBL" id="RCWN01000001">
    <property type="protein sequence ID" value="RLQ88633.1"/>
    <property type="molecule type" value="Genomic_DNA"/>
</dbReference>
<sequence>MRHIGFAAMIGGVLFATLSVSPSPASEPFEVSLERIDAFHIGSDETHFGPLRFIGGLNLIGGHRHLGAFSGFRFRDDDGGRFVAVSDTGFFFFGRLERDGEGRPTGVADAAITEMTDETGRAQRAKYLSDAEGLSVDGDRASVSFERIDRIIEFQLDGQSATPVGRVPILIPEHELRGNGGIETLVRTPDDSPFEGARIAIAETSIDRDGNILAAVLEGPRKGLFAVKPSDRFSPTDGAILPGGRLLLLERSFSLARGVGMQLRVIDLNEIKPGAVVDGEVILTTDMRYQIDNMEGIDVFRTEDGATRIGIISDDNKSLLQRTLYLEFEFDAQ</sequence>
<keyword evidence="3" id="KW-1185">Reference proteome</keyword>
<evidence type="ECO:0000259" key="1">
    <source>
        <dbReference type="Pfam" id="PF13449"/>
    </source>
</evidence>
<gene>
    <name evidence="2" type="ORF">D8780_10840</name>
</gene>
<dbReference type="AlphaFoldDB" id="A0A3L7JD83"/>
<dbReference type="InterPro" id="IPR027372">
    <property type="entry name" value="Phytase-like_dom"/>
</dbReference>
<dbReference type="PIRSF" id="PIRSF031900">
    <property type="entry name" value="UCP031900"/>
    <property type="match status" value="1"/>
</dbReference>
<proteinExistence type="predicted"/>
<dbReference type="InterPro" id="IPR014567">
    <property type="entry name" value="UCP031900"/>
</dbReference>
<dbReference type="Proteomes" id="UP000281094">
    <property type="component" value="Unassembled WGS sequence"/>
</dbReference>
<comment type="caution">
    <text evidence="2">The sequence shown here is derived from an EMBL/GenBank/DDBJ whole genome shotgun (WGS) entry which is preliminary data.</text>
</comment>